<evidence type="ECO:0000313" key="10">
    <source>
        <dbReference type="EMBL" id="OGZ30096.1"/>
    </source>
</evidence>
<sequence length="309" mass="34865">MASKDLSIVVPVYNEENSVSILHKEILDILNPLNRSYEVIFVDDGSTDRTLEELKKLSPAKIISFSRNFGKSQALQAGFDEADGNHIVTLDSDLQDDPREIPRFIEKIQSGHDLICGWKQKRADSFSRRFASKIANVAARHMTGIKIHDMNCGFKIYKSQVAKSLHLYGDMHRYIPSVASSMGFSVGEMAVNHRPRQFGASKYGFGRFINSSFDFITLIFLRRFTDRPMHLFGLFGSVLFMLGVLVLGYLSWEKIFYGAAIGGRPLLLLGALLVIVGFQSFSLGFIGELTIRQNREGRQFNIKEKINNI</sequence>
<dbReference type="InterPro" id="IPR029044">
    <property type="entry name" value="Nucleotide-diphossugar_trans"/>
</dbReference>
<keyword evidence="4 8" id="KW-0812">Transmembrane</keyword>
<dbReference type="Proteomes" id="UP000177486">
    <property type="component" value="Unassembled WGS sequence"/>
</dbReference>
<evidence type="ECO:0000259" key="9">
    <source>
        <dbReference type="Pfam" id="PF00535"/>
    </source>
</evidence>
<dbReference type="GO" id="GO:0009103">
    <property type="term" value="P:lipopolysaccharide biosynthetic process"/>
    <property type="evidence" value="ECO:0007669"/>
    <property type="project" value="UniProtKB-KW"/>
</dbReference>
<accession>A0A1G2EWB7</accession>
<name>A0A1G2EWB7_9BACT</name>
<keyword evidence="5" id="KW-0448">Lipopolysaccharide biosynthesis</keyword>
<dbReference type="Pfam" id="PF00535">
    <property type="entry name" value="Glycos_transf_2"/>
    <property type="match status" value="1"/>
</dbReference>
<keyword evidence="3" id="KW-0808">Transferase</keyword>
<proteinExistence type="predicted"/>
<dbReference type="GO" id="GO:0099621">
    <property type="term" value="F:undecaprenyl-phosphate 4-deoxy-4-formamido-L-arabinose transferase activity"/>
    <property type="evidence" value="ECO:0007669"/>
    <property type="project" value="TreeGrafter"/>
</dbReference>
<dbReference type="SUPFAM" id="SSF53448">
    <property type="entry name" value="Nucleotide-diphospho-sugar transferases"/>
    <property type="match status" value="1"/>
</dbReference>
<dbReference type="AlphaFoldDB" id="A0A1G2EWB7"/>
<dbReference type="EMBL" id="MHMQ01000026">
    <property type="protein sequence ID" value="OGZ30096.1"/>
    <property type="molecule type" value="Genomic_DNA"/>
</dbReference>
<evidence type="ECO:0000256" key="6">
    <source>
        <dbReference type="ARBA" id="ARBA00022989"/>
    </source>
</evidence>
<evidence type="ECO:0000256" key="1">
    <source>
        <dbReference type="ARBA" id="ARBA00022475"/>
    </source>
</evidence>
<feature type="transmembrane region" description="Helical" evidence="8">
    <location>
        <begin position="264"/>
        <end position="286"/>
    </location>
</feature>
<evidence type="ECO:0000256" key="2">
    <source>
        <dbReference type="ARBA" id="ARBA00022676"/>
    </source>
</evidence>
<dbReference type="InterPro" id="IPR050256">
    <property type="entry name" value="Glycosyltransferase_2"/>
</dbReference>
<feature type="domain" description="Glycosyltransferase 2-like" evidence="9">
    <location>
        <begin position="7"/>
        <end position="163"/>
    </location>
</feature>
<dbReference type="GO" id="GO:0005886">
    <property type="term" value="C:plasma membrane"/>
    <property type="evidence" value="ECO:0007669"/>
    <property type="project" value="TreeGrafter"/>
</dbReference>
<dbReference type="CDD" id="cd04187">
    <property type="entry name" value="DPM1_like_bac"/>
    <property type="match status" value="1"/>
</dbReference>
<feature type="transmembrane region" description="Helical" evidence="8">
    <location>
        <begin position="231"/>
        <end position="252"/>
    </location>
</feature>
<evidence type="ECO:0000256" key="4">
    <source>
        <dbReference type="ARBA" id="ARBA00022692"/>
    </source>
</evidence>
<keyword evidence="1" id="KW-1003">Cell membrane</keyword>
<evidence type="ECO:0000256" key="7">
    <source>
        <dbReference type="ARBA" id="ARBA00023136"/>
    </source>
</evidence>
<keyword evidence="6 8" id="KW-1133">Transmembrane helix</keyword>
<dbReference type="PANTHER" id="PTHR48090:SF3">
    <property type="entry name" value="UNDECAPRENYL-PHOSPHATE 4-DEOXY-4-FORMAMIDO-L-ARABINOSE TRANSFERASE"/>
    <property type="match status" value="1"/>
</dbReference>
<dbReference type="Gene3D" id="3.90.550.10">
    <property type="entry name" value="Spore Coat Polysaccharide Biosynthesis Protein SpsA, Chain A"/>
    <property type="match status" value="1"/>
</dbReference>
<dbReference type="PANTHER" id="PTHR48090">
    <property type="entry name" value="UNDECAPRENYL-PHOSPHATE 4-DEOXY-4-FORMAMIDO-L-ARABINOSE TRANSFERASE-RELATED"/>
    <property type="match status" value="1"/>
</dbReference>
<dbReference type="InterPro" id="IPR001173">
    <property type="entry name" value="Glyco_trans_2-like"/>
</dbReference>
<gene>
    <name evidence="10" type="ORF">A2931_04285</name>
</gene>
<organism evidence="10 11">
    <name type="scientific">Candidatus Niyogibacteria bacterium RIFCSPLOWO2_01_FULL_45_48</name>
    <dbReference type="NCBI Taxonomy" id="1801724"/>
    <lineage>
        <taxon>Bacteria</taxon>
        <taxon>Candidatus Niyogiibacteriota</taxon>
    </lineage>
</organism>
<evidence type="ECO:0000256" key="3">
    <source>
        <dbReference type="ARBA" id="ARBA00022679"/>
    </source>
</evidence>
<comment type="caution">
    <text evidence="10">The sequence shown here is derived from an EMBL/GenBank/DDBJ whole genome shotgun (WGS) entry which is preliminary data.</text>
</comment>
<keyword evidence="2" id="KW-0328">Glycosyltransferase</keyword>
<reference evidence="10 11" key="1">
    <citation type="journal article" date="2016" name="Nat. Commun.">
        <title>Thousands of microbial genomes shed light on interconnected biogeochemical processes in an aquifer system.</title>
        <authorList>
            <person name="Anantharaman K."/>
            <person name="Brown C.T."/>
            <person name="Hug L.A."/>
            <person name="Sharon I."/>
            <person name="Castelle C.J."/>
            <person name="Probst A.J."/>
            <person name="Thomas B.C."/>
            <person name="Singh A."/>
            <person name="Wilkins M.J."/>
            <person name="Karaoz U."/>
            <person name="Brodie E.L."/>
            <person name="Williams K.H."/>
            <person name="Hubbard S.S."/>
            <person name="Banfield J.F."/>
        </authorList>
    </citation>
    <scope>NUCLEOTIDE SEQUENCE [LARGE SCALE GENOMIC DNA]</scope>
</reference>
<evidence type="ECO:0000256" key="8">
    <source>
        <dbReference type="SAM" id="Phobius"/>
    </source>
</evidence>
<evidence type="ECO:0000313" key="11">
    <source>
        <dbReference type="Proteomes" id="UP000177486"/>
    </source>
</evidence>
<evidence type="ECO:0000256" key="5">
    <source>
        <dbReference type="ARBA" id="ARBA00022985"/>
    </source>
</evidence>
<keyword evidence="7 8" id="KW-0472">Membrane</keyword>
<protein>
    <recommendedName>
        <fullName evidence="9">Glycosyltransferase 2-like domain-containing protein</fullName>
    </recommendedName>
</protein>